<evidence type="ECO:0000313" key="1">
    <source>
        <dbReference type="EMBL" id="KAG1785900.1"/>
    </source>
</evidence>
<dbReference type="OrthoDB" id="391988at2759"/>
<comment type="caution">
    <text evidence="1">The sequence shown here is derived from an EMBL/GenBank/DDBJ whole genome shotgun (WGS) entry which is preliminary data.</text>
</comment>
<proteinExistence type="predicted"/>
<gene>
    <name evidence="1" type="ORF">HD556DRAFT_84993</name>
</gene>
<dbReference type="Proteomes" id="UP000719766">
    <property type="component" value="Unassembled WGS sequence"/>
</dbReference>
<protein>
    <submittedName>
        <fullName evidence="1">Uncharacterized protein</fullName>
    </submittedName>
</protein>
<accession>A0A9P7AD15</accession>
<dbReference type="EMBL" id="JABBWE010000101">
    <property type="protein sequence ID" value="KAG1785900.1"/>
    <property type="molecule type" value="Genomic_DNA"/>
</dbReference>
<evidence type="ECO:0000313" key="2">
    <source>
        <dbReference type="Proteomes" id="UP000719766"/>
    </source>
</evidence>
<dbReference type="GeneID" id="64605591"/>
<reference evidence="1" key="1">
    <citation type="journal article" date="2020" name="New Phytol.">
        <title>Comparative genomics reveals dynamic genome evolution in host specialist ectomycorrhizal fungi.</title>
        <authorList>
            <person name="Lofgren L.A."/>
            <person name="Nguyen N.H."/>
            <person name="Vilgalys R."/>
            <person name="Ruytinx J."/>
            <person name="Liao H.L."/>
            <person name="Branco S."/>
            <person name="Kuo A."/>
            <person name="LaButti K."/>
            <person name="Lipzen A."/>
            <person name="Andreopoulos W."/>
            <person name="Pangilinan J."/>
            <person name="Riley R."/>
            <person name="Hundley H."/>
            <person name="Na H."/>
            <person name="Barry K."/>
            <person name="Grigoriev I.V."/>
            <person name="Stajich J.E."/>
            <person name="Kennedy P.G."/>
        </authorList>
    </citation>
    <scope>NUCLEOTIDE SEQUENCE</scope>
    <source>
        <strain evidence="1">S12</strain>
    </source>
</reference>
<keyword evidence="2" id="KW-1185">Reference proteome</keyword>
<organism evidence="1 2">
    <name type="scientific">Suillus plorans</name>
    <dbReference type="NCBI Taxonomy" id="116603"/>
    <lineage>
        <taxon>Eukaryota</taxon>
        <taxon>Fungi</taxon>
        <taxon>Dikarya</taxon>
        <taxon>Basidiomycota</taxon>
        <taxon>Agaricomycotina</taxon>
        <taxon>Agaricomycetes</taxon>
        <taxon>Agaricomycetidae</taxon>
        <taxon>Boletales</taxon>
        <taxon>Suillineae</taxon>
        <taxon>Suillaceae</taxon>
        <taxon>Suillus</taxon>
    </lineage>
</organism>
<dbReference type="RefSeq" id="XP_041153383.1">
    <property type="nucleotide sequence ID" value="XM_041311827.1"/>
</dbReference>
<name>A0A9P7AD15_9AGAM</name>
<sequence>MANTLHASTVPCPLNISGIIVDSRKSKLDIESAQVWIGESRVPIERKGRKSLRRTFSPPMVLSHGDTFSLHMDCLDKPWFNTKTEDCIFNPEDMFHVYSASKGHEYTTHHNKIRIVVYFSRNPITIPRFRILVIGKVLGVFRSQASVDAVLLID</sequence>
<dbReference type="AlphaFoldDB" id="A0A9P7AD15"/>